<proteinExistence type="inferred from homology"/>
<keyword evidence="5 7" id="KW-0472">Membrane</keyword>
<evidence type="ECO:0000256" key="5">
    <source>
        <dbReference type="ARBA" id="ARBA00023136"/>
    </source>
</evidence>
<evidence type="ECO:0000256" key="1">
    <source>
        <dbReference type="ARBA" id="ARBA00004651"/>
    </source>
</evidence>
<gene>
    <name evidence="9" type="ORF">JQV55_11665</name>
</gene>
<keyword evidence="2" id="KW-1003">Cell membrane</keyword>
<dbReference type="Pfam" id="PF01618">
    <property type="entry name" value="MotA_ExbB"/>
    <property type="match status" value="1"/>
</dbReference>
<evidence type="ECO:0000256" key="3">
    <source>
        <dbReference type="ARBA" id="ARBA00022692"/>
    </source>
</evidence>
<sequence>MTVSFDLGSLGAGGIIIAVLALLSALSLTIIVVKIVQLLPARSGAAQREAAIAHWAAGEKGQAQAAVISGKSPADRVMAYAMKSLASGFNGATLNAELLRRGNEEFAKMNSLIRVLELIAMISPLLGLLGTVMGMIQSFQALELAEGAANASILAGGIWQALLTTAVGLLVAIPAAVGATLLSARAESAAQMIENAVGRLMLVEENPNAA</sequence>
<evidence type="ECO:0000256" key="7">
    <source>
        <dbReference type="SAM" id="Phobius"/>
    </source>
</evidence>
<feature type="domain" description="MotA/TolQ/ExbB proton channel" evidence="8">
    <location>
        <begin position="71"/>
        <end position="194"/>
    </location>
</feature>
<dbReference type="PANTHER" id="PTHR30625:SF11">
    <property type="entry name" value="MOTA_TOLQ_EXBB PROTON CHANNEL DOMAIN-CONTAINING PROTEIN"/>
    <property type="match status" value="1"/>
</dbReference>
<protein>
    <submittedName>
        <fullName evidence="9">MotA/TolQ/ExbB proton channel family protein</fullName>
    </submittedName>
</protein>
<name>A0AAE2VYI9_9RHOB</name>
<dbReference type="InterPro" id="IPR002898">
    <property type="entry name" value="MotA_ExbB_proton_chnl"/>
</dbReference>
<evidence type="ECO:0000256" key="2">
    <source>
        <dbReference type="ARBA" id="ARBA00022475"/>
    </source>
</evidence>
<evidence type="ECO:0000313" key="10">
    <source>
        <dbReference type="Proteomes" id="UP000732193"/>
    </source>
</evidence>
<keyword evidence="3 7" id="KW-0812">Transmembrane</keyword>
<feature type="transmembrane region" description="Helical" evidence="7">
    <location>
        <begin position="158"/>
        <end position="182"/>
    </location>
</feature>
<dbReference type="Proteomes" id="UP000732193">
    <property type="component" value="Unassembled WGS sequence"/>
</dbReference>
<dbReference type="GO" id="GO:0017038">
    <property type="term" value="P:protein import"/>
    <property type="evidence" value="ECO:0007669"/>
    <property type="project" value="TreeGrafter"/>
</dbReference>
<reference evidence="9 10" key="1">
    <citation type="submission" date="2021-01" db="EMBL/GenBank/DDBJ databases">
        <title>Diatom-associated Roseobacters Show Island Model of Population Structure.</title>
        <authorList>
            <person name="Qu L."/>
            <person name="Feng X."/>
            <person name="Chen Y."/>
            <person name="Li L."/>
            <person name="Wang X."/>
            <person name="Hu Z."/>
            <person name="Wang H."/>
            <person name="Luo H."/>
        </authorList>
    </citation>
    <scope>NUCLEOTIDE SEQUENCE [LARGE SCALE GENOMIC DNA]</scope>
    <source>
        <strain evidence="9 10">TR60-84</strain>
    </source>
</reference>
<evidence type="ECO:0000256" key="6">
    <source>
        <dbReference type="RuleBase" id="RU004057"/>
    </source>
</evidence>
<organism evidence="9 10">
    <name type="scientific">Sulfitobacter geojensis</name>
    <dbReference type="NCBI Taxonomy" id="1342299"/>
    <lineage>
        <taxon>Bacteria</taxon>
        <taxon>Pseudomonadati</taxon>
        <taxon>Pseudomonadota</taxon>
        <taxon>Alphaproteobacteria</taxon>
        <taxon>Rhodobacterales</taxon>
        <taxon>Roseobacteraceae</taxon>
        <taxon>Sulfitobacter</taxon>
    </lineage>
</organism>
<evidence type="ECO:0000313" key="9">
    <source>
        <dbReference type="EMBL" id="MBM1714221.1"/>
    </source>
</evidence>
<dbReference type="EMBL" id="JAFBRM010000002">
    <property type="protein sequence ID" value="MBM1714221.1"/>
    <property type="molecule type" value="Genomic_DNA"/>
</dbReference>
<dbReference type="AlphaFoldDB" id="A0AAE2VYI9"/>
<comment type="caution">
    <text evidence="9">The sequence shown here is derived from an EMBL/GenBank/DDBJ whole genome shotgun (WGS) entry which is preliminary data.</text>
</comment>
<comment type="subcellular location">
    <subcellularLocation>
        <location evidence="1">Cell membrane</location>
        <topology evidence="1">Multi-pass membrane protein</topology>
    </subcellularLocation>
    <subcellularLocation>
        <location evidence="6">Membrane</location>
        <topology evidence="6">Multi-pass membrane protein</topology>
    </subcellularLocation>
</comment>
<feature type="transmembrane region" description="Helical" evidence="7">
    <location>
        <begin position="118"/>
        <end position="138"/>
    </location>
</feature>
<dbReference type="InterPro" id="IPR050790">
    <property type="entry name" value="ExbB/TolQ_transport"/>
</dbReference>
<dbReference type="GO" id="GO:0005886">
    <property type="term" value="C:plasma membrane"/>
    <property type="evidence" value="ECO:0007669"/>
    <property type="project" value="UniProtKB-SubCell"/>
</dbReference>
<keyword evidence="6" id="KW-0653">Protein transport</keyword>
<feature type="transmembrane region" description="Helical" evidence="7">
    <location>
        <begin position="12"/>
        <end position="33"/>
    </location>
</feature>
<keyword evidence="4 7" id="KW-1133">Transmembrane helix</keyword>
<comment type="similarity">
    <text evidence="6">Belongs to the exbB/tolQ family.</text>
</comment>
<evidence type="ECO:0000259" key="8">
    <source>
        <dbReference type="Pfam" id="PF01618"/>
    </source>
</evidence>
<accession>A0AAE2VYI9</accession>
<evidence type="ECO:0000256" key="4">
    <source>
        <dbReference type="ARBA" id="ARBA00022989"/>
    </source>
</evidence>
<keyword evidence="10" id="KW-1185">Reference proteome</keyword>
<dbReference type="PANTHER" id="PTHR30625">
    <property type="entry name" value="PROTEIN TOLQ"/>
    <property type="match status" value="1"/>
</dbReference>
<keyword evidence="6" id="KW-0813">Transport</keyword>